<dbReference type="EMBL" id="VMQU01000235">
    <property type="protein sequence ID" value="TVS77297.1"/>
    <property type="molecule type" value="Genomic_DNA"/>
</dbReference>
<accession>A0A557WVJ8</accession>
<dbReference type="Pfam" id="PF13358">
    <property type="entry name" value="DDE_3"/>
    <property type="match status" value="1"/>
</dbReference>
<dbReference type="Proteomes" id="UP000320513">
    <property type="component" value="Unassembled WGS sequence"/>
</dbReference>
<keyword evidence="4" id="KW-1185">Reference proteome</keyword>
<gene>
    <name evidence="3" type="ORF">FPZ47_26980</name>
</gene>
<dbReference type="InterPro" id="IPR025959">
    <property type="entry name" value="Winged_HTH_dom"/>
</dbReference>
<dbReference type="InterPro" id="IPR047655">
    <property type="entry name" value="Transpos_IS630-like"/>
</dbReference>
<dbReference type="GO" id="GO:0003676">
    <property type="term" value="F:nucleic acid binding"/>
    <property type="evidence" value="ECO:0007669"/>
    <property type="project" value="InterPro"/>
</dbReference>
<comment type="caution">
    <text evidence="3">The sequence shown here is derived from an EMBL/GenBank/DDBJ whole genome shotgun (WGS) entry which is preliminary data.</text>
</comment>
<evidence type="ECO:0000313" key="4">
    <source>
        <dbReference type="Proteomes" id="UP000320513"/>
    </source>
</evidence>
<sequence length="185" mass="20575">MIATVVYREFGVRLHRTTIGRILHKLGFSPQRPLRRAFQQDPDAVRRWKTETFPKIRTQARKDGATIYFADAAGVRSDYHCGTTWAPRGKTPVVRTTGARHRCNMISAITTTGQLRFMISQGGVGAKVFIDFCKRLLADTSGPVYLIVDGHPAHRAKATTKFVTATGGQLKLFLLPGYSSELNPD</sequence>
<dbReference type="InterPro" id="IPR038717">
    <property type="entry name" value="Tc1-like_DDE_dom"/>
</dbReference>
<dbReference type="PANTHER" id="PTHR46564:SF1">
    <property type="entry name" value="TRANSPOSASE"/>
    <property type="match status" value="1"/>
</dbReference>
<proteinExistence type="predicted"/>
<dbReference type="NCBIfam" id="NF033545">
    <property type="entry name" value="transpos_IS630"/>
    <property type="match status" value="1"/>
</dbReference>
<dbReference type="OrthoDB" id="568335at2"/>
<dbReference type="PANTHER" id="PTHR46564">
    <property type="entry name" value="TRANSPOSASE"/>
    <property type="match status" value="1"/>
</dbReference>
<organism evidence="3 4">
    <name type="scientific">Mycobacterium helveticum</name>
    <dbReference type="NCBI Taxonomy" id="2592811"/>
    <lineage>
        <taxon>Bacteria</taxon>
        <taxon>Bacillati</taxon>
        <taxon>Actinomycetota</taxon>
        <taxon>Actinomycetes</taxon>
        <taxon>Mycobacteriales</taxon>
        <taxon>Mycobacteriaceae</taxon>
        <taxon>Mycobacterium</taxon>
    </lineage>
</organism>
<dbReference type="Gene3D" id="3.30.420.10">
    <property type="entry name" value="Ribonuclease H-like superfamily/Ribonuclease H"/>
    <property type="match status" value="1"/>
</dbReference>
<protein>
    <submittedName>
        <fullName evidence="3">IS630 family transposase</fullName>
    </submittedName>
</protein>
<evidence type="ECO:0000259" key="1">
    <source>
        <dbReference type="Pfam" id="PF13358"/>
    </source>
</evidence>
<dbReference type="AlphaFoldDB" id="A0A557WVJ8"/>
<feature type="domain" description="Tc1-like transposase DDE" evidence="1">
    <location>
        <begin position="67"/>
        <end position="185"/>
    </location>
</feature>
<feature type="domain" description="Winged helix-turn helix" evidence="2">
    <location>
        <begin position="2"/>
        <end position="52"/>
    </location>
</feature>
<evidence type="ECO:0000313" key="3">
    <source>
        <dbReference type="EMBL" id="TVS77297.1"/>
    </source>
</evidence>
<reference evidence="3 4" key="1">
    <citation type="submission" date="2019-07" db="EMBL/GenBank/DDBJ databases">
        <title>New Mycobacterium species.</title>
        <authorList>
            <person name="Tortoli E."/>
            <person name="Ghielmetti G."/>
            <person name="Friedel U."/>
            <person name="Trovato A."/>
        </authorList>
    </citation>
    <scope>NUCLEOTIDE SEQUENCE [LARGE SCALE GENOMIC DNA]</scope>
    <source>
        <strain evidence="3 4">16-83</strain>
    </source>
</reference>
<dbReference type="Pfam" id="PF13592">
    <property type="entry name" value="HTH_33"/>
    <property type="match status" value="1"/>
</dbReference>
<dbReference type="InterPro" id="IPR036397">
    <property type="entry name" value="RNaseH_sf"/>
</dbReference>
<name>A0A557WVJ8_9MYCO</name>
<dbReference type="RefSeq" id="WP_144957223.1">
    <property type="nucleotide sequence ID" value="NZ_VMQU01000235.1"/>
</dbReference>
<evidence type="ECO:0000259" key="2">
    <source>
        <dbReference type="Pfam" id="PF13592"/>
    </source>
</evidence>